<dbReference type="GO" id="GO:0000149">
    <property type="term" value="F:SNARE binding"/>
    <property type="evidence" value="ECO:0007669"/>
    <property type="project" value="TreeGrafter"/>
</dbReference>
<dbReference type="SMART" id="SM00397">
    <property type="entry name" value="t_SNARE"/>
    <property type="match status" value="1"/>
</dbReference>
<keyword evidence="12" id="KW-1185">Reference proteome</keyword>
<name>A0AB34JGM9_PRYPA</name>
<keyword evidence="3" id="KW-0813">Transport</keyword>
<dbReference type="EMBL" id="JBGBPQ010000008">
    <property type="protein sequence ID" value="KAL1521001.1"/>
    <property type="molecule type" value="Genomic_DNA"/>
</dbReference>
<protein>
    <recommendedName>
        <fullName evidence="10">t-SNARE coiled-coil homology domain-containing protein</fullName>
    </recommendedName>
</protein>
<dbReference type="GO" id="GO:0005484">
    <property type="term" value="F:SNAP receptor activity"/>
    <property type="evidence" value="ECO:0007669"/>
    <property type="project" value="TreeGrafter"/>
</dbReference>
<dbReference type="AlphaFoldDB" id="A0AB34JGM9"/>
<dbReference type="GO" id="GO:0048278">
    <property type="term" value="P:vesicle docking"/>
    <property type="evidence" value="ECO:0007669"/>
    <property type="project" value="TreeGrafter"/>
</dbReference>
<feature type="domain" description="T-SNARE coiled-coil homology" evidence="10">
    <location>
        <begin position="276"/>
        <end position="338"/>
    </location>
</feature>
<dbReference type="Pfam" id="PF05739">
    <property type="entry name" value="SNARE"/>
    <property type="match status" value="1"/>
</dbReference>
<comment type="subcellular location">
    <subcellularLocation>
        <location evidence="1">Membrane</location>
        <topology evidence="1">Single-pass type IV membrane protein</topology>
    </subcellularLocation>
</comment>
<dbReference type="SUPFAM" id="SSF47661">
    <property type="entry name" value="t-snare proteins"/>
    <property type="match status" value="1"/>
</dbReference>
<feature type="transmembrane region" description="Helical" evidence="9">
    <location>
        <begin position="348"/>
        <end position="366"/>
    </location>
</feature>
<evidence type="ECO:0000313" key="11">
    <source>
        <dbReference type="EMBL" id="KAL1521001.1"/>
    </source>
</evidence>
<evidence type="ECO:0000256" key="2">
    <source>
        <dbReference type="ARBA" id="ARBA00009063"/>
    </source>
</evidence>
<dbReference type="GO" id="GO:0031201">
    <property type="term" value="C:SNARE complex"/>
    <property type="evidence" value="ECO:0007669"/>
    <property type="project" value="TreeGrafter"/>
</dbReference>
<evidence type="ECO:0000256" key="9">
    <source>
        <dbReference type="SAM" id="Phobius"/>
    </source>
</evidence>
<evidence type="ECO:0000256" key="8">
    <source>
        <dbReference type="SAM" id="MobiDB-lite"/>
    </source>
</evidence>
<keyword evidence="6" id="KW-0175">Coiled coil</keyword>
<dbReference type="GO" id="GO:0006906">
    <property type="term" value="P:vesicle fusion"/>
    <property type="evidence" value="ECO:0007669"/>
    <property type="project" value="TreeGrafter"/>
</dbReference>
<organism evidence="11 12">
    <name type="scientific">Prymnesium parvum</name>
    <name type="common">Toxic golden alga</name>
    <dbReference type="NCBI Taxonomy" id="97485"/>
    <lineage>
        <taxon>Eukaryota</taxon>
        <taxon>Haptista</taxon>
        <taxon>Haptophyta</taxon>
        <taxon>Prymnesiophyceae</taxon>
        <taxon>Prymnesiales</taxon>
        <taxon>Prymnesiaceae</taxon>
        <taxon>Prymnesium</taxon>
    </lineage>
</organism>
<dbReference type="GO" id="GO:0000139">
    <property type="term" value="C:Golgi membrane"/>
    <property type="evidence" value="ECO:0007669"/>
    <property type="project" value="TreeGrafter"/>
</dbReference>
<dbReference type="InterPro" id="IPR045242">
    <property type="entry name" value="Syntaxin"/>
</dbReference>
<comment type="similarity">
    <text evidence="2">Belongs to the syntaxin family.</text>
</comment>
<gene>
    <name evidence="11" type="ORF">AB1Y20_022558</name>
</gene>
<dbReference type="PROSITE" id="PS50192">
    <property type="entry name" value="T_SNARE"/>
    <property type="match status" value="1"/>
</dbReference>
<dbReference type="GO" id="GO:0006888">
    <property type="term" value="P:endoplasmic reticulum to Golgi vesicle-mediated transport"/>
    <property type="evidence" value="ECO:0007669"/>
    <property type="project" value="TreeGrafter"/>
</dbReference>
<reference evidence="11 12" key="1">
    <citation type="journal article" date="2024" name="Science">
        <title>Giant polyketide synthase enzymes in the biosynthesis of giant marine polyether toxins.</title>
        <authorList>
            <person name="Fallon T.R."/>
            <person name="Shende V.V."/>
            <person name="Wierzbicki I.H."/>
            <person name="Pendleton A.L."/>
            <person name="Watervoot N.F."/>
            <person name="Auber R.P."/>
            <person name="Gonzalez D.J."/>
            <person name="Wisecaver J.H."/>
            <person name="Moore B.S."/>
        </authorList>
    </citation>
    <scope>NUCLEOTIDE SEQUENCE [LARGE SCALE GENOMIC DNA]</scope>
    <source>
        <strain evidence="11 12">12B1</strain>
    </source>
</reference>
<dbReference type="Proteomes" id="UP001515480">
    <property type="component" value="Unassembled WGS sequence"/>
</dbReference>
<dbReference type="InterPro" id="IPR000727">
    <property type="entry name" value="T_SNARE_dom"/>
</dbReference>
<sequence length="368" mass="40173">MLPYRKPPERRAICRNMDRTKLFFSIAEAQCSALGLRPAAQPRPEKTPFGRAAAGLWLAMQAMEARVDRIGRLVSKSSLFDDPAAEIAEAISLVRQEMGSIGAHLEALAGSPRPGRQFHPHSEAVLAWLQGRLNSATAAFKAAVKQREAMLTAKEERTAKLSAISATASPFPRPAASPFPALAPSTPASGARLPKQSQLVRNRRTGQGPVPPECSALTREAYSSPPAKMEHTIDMSALGNGSPHSLCGSPDELTTPQALDRTQRQIWTPRRATQQVMPEKLRAQEVSKMQSTLSEVTKLFDQFGSIVAQQGEMIERIDANADVTLGNVDEAHTQILKYRSYISGNRGLIIKTFVVLWAIILVYGFVSR</sequence>
<proteinExistence type="inferred from homology"/>
<accession>A0AB34JGM9</accession>
<keyword evidence="5 9" id="KW-1133">Transmembrane helix</keyword>
<evidence type="ECO:0000256" key="7">
    <source>
        <dbReference type="ARBA" id="ARBA00023136"/>
    </source>
</evidence>
<evidence type="ECO:0000256" key="1">
    <source>
        <dbReference type="ARBA" id="ARBA00004211"/>
    </source>
</evidence>
<evidence type="ECO:0000256" key="3">
    <source>
        <dbReference type="ARBA" id="ARBA00022448"/>
    </source>
</evidence>
<dbReference type="Gene3D" id="1.20.58.70">
    <property type="match status" value="1"/>
</dbReference>
<comment type="caution">
    <text evidence="11">The sequence shown here is derived from an EMBL/GenBank/DDBJ whole genome shotgun (WGS) entry which is preliminary data.</text>
</comment>
<keyword evidence="7 9" id="KW-0472">Membrane</keyword>
<evidence type="ECO:0000256" key="5">
    <source>
        <dbReference type="ARBA" id="ARBA00022989"/>
    </source>
</evidence>
<dbReference type="PANTHER" id="PTHR19957">
    <property type="entry name" value="SYNTAXIN"/>
    <property type="match status" value="1"/>
</dbReference>
<evidence type="ECO:0000256" key="6">
    <source>
        <dbReference type="ARBA" id="ARBA00023054"/>
    </source>
</evidence>
<dbReference type="PANTHER" id="PTHR19957:SF3">
    <property type="entry name" value="SYNTAXIN-5"/>
    <property type="match status" value="1"/>
</dbReference>
<keyword evidence="4 9" id="KW-0812">Transmembrane</keyword>
<dbReference type="GO" id="GO:0006886">
    <property type="term" value="P:intracellular protein transport"/>
    <property type="evidence" value="ECO:0007669"/>
    <property type="project" value="TreeGrafter"/>
</dbReference>
<evidence type="ECO:0000256" key="4">
    <source>
        <dbReference type="ARBA" id="ARBA00022692"/>
    </source>
</evidence>
<evidence type="ECO:0000259" key="10">
    <source>
        <dbReference type="PROSITE" id="PS50192"/>
    </source>
</evidence>
<feature type="region of interest" description="Disordered" evidence="8">
    <location>
        <begin position="184"/>
        <end position="217"/>
    </location>
</feature>
<dbReference type="CDD" id="cd15844">
    <property type="entry name" value="SNARE_syntaxin5"/>
    <property type="match status" value="1"/>
</dbReference>
<dbReference type="InterPro" id="IPR010989">
    <property type="entry name" value="SNARE"/>
</dbReference>
<evidence type="ECO:0000313" key="12">
    <source>
        <dbReference type="Proteomes" id="UP001515480"/>
    </source>
</evidence>